<reference evidence="2 3" key="1">
    <citation type="submission" date="2019-12" db="EMBL/GenBank/DDBJ databases">
        <title>Genome sequence of Streptomyces bambusae.</title>
        <authorList>
            <person name="Bansal K."/>
            <person name="Choksket S."/>
            <person name="Korpole S."/>
            <person name="Patil P.B."/>
        </authorList>
    </citation>
    <scope>NUCLEOTIDE SEQUENCE [LARGE SCALE GENOMIC DNA]</scope>
    <source>
        <strain evidence="2 3">SK60</strain>
    </source>
</reference>
<feature type="domain" description="AMP-dependent synthetase/ligase" evidence="1">
    <location>
        <begin position="195"/>
        <end position="311"/>
    </location>
</feature>
<evidence type="ECO:0000259" key="1">
    <source>
        <dbReference type="Pfam" id="PF00501"/>
    </source>
</evidence>
<gene>
    <name evidence="2" type="ORF">GPJ59_05315</name>
</gene>
<dbReference type="Pfam" id="PF00501">
    <property type="entry name" value="AMP-binding"/>
    <property type="match status" value="2"/>
</dbReference>
<proteinExistence type="predicted"/>
<dbReference type="PANTHER" id="PTHR45527:SF1">
    <property type="entry name" value="FATTY ACID SYNTHASE"/>
    <property type="match status" value="1"/>
</dbReference>
<dbReference type="RefSeq" id="WP_219665203.1">
    <property type="nucleotide sequence ID" value="NZ_WTFF01000018.1"/>
</dbReference>
<sequence>MNPTPERPELDQLSADLAGLLGRIGLDPAGERPMRRDRIDVRFAAAAARCPGQVAAQDAEDSATYLELELLADDIARRLSGRAGPGQAVAVRAARSCLSAGAVVGALRSGAAVLPLEPGHNAGLQEFLMRDCGVEMVVSDSGLLRDEVPVAKAGRFVVAVRPEQAVRRELPQRTAFLALPSGGRPGRALAVQPVSHLDVLSWVDSVVPMLEAGPDDVWTYYHSLSLDLGMREIWGPLLSGGRAVVVDRDTASEAREFARMLVEHGVTVLTQLPSAFGRLVDTARVSRMPALRHVLLSDEPVPPATVTAWHASAMAPQATLWDVSGSPVML</sequence>
<protein>
    <submittedName>
        <fullName evidence="2">AMP-binding protein</fullName>
    </submittedName>
</protein>
<evidence type="ECO:0000313" key="2">
    <source>
        <dbReference type="EMBL" id="MBW5481316.1"/>
    </source>
</evidence>
<dbReference type="InterPro" id="IPR042099">
    <property type="entry name" value="ANL_N_sf"/>
</dbReference>
<dbReference type="Proteomes" id="UP000812013">
    <property type="component" value="Unassembled WGS sequence"/>
</dbReference>
<keyword evidence="3" id="KW-1185">Reference proteome</keyword>
<dbReference type="SUPFAM" id="SSF56801">
    <property type="entry name" value="Acetyl-CoA synthetase-like"/>
    <property type="match status" value="1"/>
</dbReference>
<dbReference type="InterPro" id="IPR000873">
    <property type="entry name" value="AMP-dep_synth/lig_dom"/>
</dbReference>
<dbReference type="EMBL" id="WTFF01000018">
    <property type="protein sequence ID" value="MBW5481316.1"/>
    <property type="molecule type" value="Genomic_DNA"/>
</dbReference>
<evidence type="ECO:0000313" key="3">
    <source>
        <dbReference type="Proteomes" id="UP000812013"/>
    </source>
</evidence>
<organism evidence="2 3">
    <name type="scientific">Streptomyces bambusae</name>
    <dbReference type="NCBI Taxonomy" id="1550616"/>
    <lineage>
        <taxon>Bacteria</taxon>
        <taxon>Bacillati</taxon>
        <taxon>Actinomycetota</taxon>
        <taxon>Actinomycetes</taxon>
        <taxon>Kitasatosporales</taxon>
        <taxon>Streptomycetaceae</taxon>
        <taxon>Streptomyces</taxon>
    </lineage>
</organism>
<name>A0ABS6Z0P8_9ACTN</name>
<dbReference type="PANTHER" id="PTHR45527">
    <property type="entry name" value="NONRIBOSOMAL PEPTIDE SYNTHETASE"/>
    <property type="match status" value="1"/>
</dbReference>
<accession>A0ABS6Z0P8</accession>
<dbReference type="Gene3D" id="3.40.50.12780">
    <property type="entry name" value="N-terminal domain of ligase-like"/>
    <property type="match status" value="1"/>
</dbReference>
<comment type="caution">
    <text evidence="2">The sequence shown here is derived from an EMBL/GenBank/DDBJ whole genome shotgun (WGS) entry which is preliminary data.</text>
</comment>
<feature type="domain" description="AMP-dependent synthetase/ligase" evidence="1">
    <location>
        <begin position="43"/>
        <end position="159"/>
    </location>
</feature>